<name>A0A918Q8L7_9BACT</name>
<dbReference type="Gene3D" id="2.60.40.1180">
    <property type="entry name" value="Golgi alpha-mannosidase II"/>
    <property type="match status" value="2"/>
</dbReference>
<reference evidence="8" key="2">
    <citation type="submission" date="2020-09" db="EMBL/GenBank/DDBJ databases">
        <authorList>
            <person name="Sun Q."/>
            <person name="Kim S."/>
        </authorList>
    </citation>
    <scope>NUCLEOTIDE SEQUENCE</scope>
    <source>
        <strain evidence="8">KCTC 12368</strain>
    </source>
</reference>
<evidence type="ECO:0000256" key="2">
    <source>
        <dbReference type="RuleBase" id="RU361185"/>
    </source>
</evidence>
<evidence type="ECO:0000259" key="5">
    <source>
        <dbReference type="Pfam" id="PF13802"/>
    </source>
</evidence>
<dbReference type="CDD" id="cd14752">
    <property type="entry name" value="GH31_N"/>
    <property type="match status" value="1"/>
</dbReference>
<keyword evidence="2" id="KW-0326">Glycosidase</keyword>
<dbReference type="Gene3D" id="2.60.40.1760">
    <property type="entry name" value="glycosyl hydrolase (family 31)"/>
    <property type="match status" value="1"/>
</dbReference>
<dbReference type="GO" id="GO:0005975">
    <property type="term" value="P:carbohydrate metabolic process"/>
    <property type="evidence" value="ECO:0007669"/>
    <property type="project" value="InterPro"/>
</dbReference>
<dbReference type="GO" id="GO:0004553">
    <property type="term" value="F:hydrolase activity, hydrolyzing O-glycosyl compounds"/>
    <property type="evidence" value="ECO:0007669"/>
    <property type="project" value="InterPro"/>
</dbReference>
<dbReference type="InterPro" id="IPR033403">
    <property type="entry name" value="DUF5110"/>
</dbReference>
<feature type="domain" description="DUF5110" evidence="6">
    <location>
        <begin position="693"/>
        <end position="760"/>
    </location>
</feature>
<keyword evidence="3" id="KW-0732">Signal</keyword>
<dbReference type="Gene3D" id="3.20.20.80">
    <property type="entry name" value="Glycosidases"/>
    <property type="match status" value="1"/>
</dbReference>
<gene>
    <name evidence="8" type="ORF">GCM10007049_30460</name>
</gene>
<evidence type="ECO:0000313" key="9">
    <source>
        <dbReference type="Proteomes" id="UP000619457"/>
    </source>
</evidence>
<dbReference type="PANTHER" id="PTHR43863:SF2">
    <property type="entry name" value="MALTASE-GLUCOAMYLASE"/>
    <property type="match status" value="1"/>
</dbReference>
<evidence type="ECO:0000259" key="4">
    <source>
        <dbReference type="Pfam" id="PF01055"/>
    </source>
</evidence>
<evidence type="ECO:0000259" key="6">
    <source>
        <dbReference type="Pfam" id="PF17137"/>
    </source>
</evidence>
<dbReference type="SUPFAM" id="SSF51445">
    <property type="entry name" value="(Trans)glycosidases"/>
    <property type="match status" value="1"/>
</dbReference>
<keyword evidence="9" id="KW-1185">Reference proteome</keyword>
<dbReference type="RefSeq" id="WP_018475416.1">
    <property type="nucleotide sequence ID" value="NZ_BMWX01000005.1"/>
</dbReference>
<dbReference type="SUPFAM" id="SSF51011">
    <property type="entry name" value="Glycosyl hydrolase domain"/>
    <property type="match status" value="1"/>
</dbReference>
<comment type="caution">
    <text evidence="8">The sequence shown here is derived from an EMBL/GenBank/DDBJ whole genome shotgun (WGS) entry which is preliminary data.</text>
</comment>
<keyword evidence="2" id="KW-0378">Hydrolase</keyword>
<sequence length="815" mass="92420">MNTKQFFAAFFILLAYSGQLFGQSTANNLSQSKNSYVLSSGQRVLVLEFHSPEVFRARYSWDGNFEDRYSYMLAQQEFPLIQVKQSQKDGQHTFDTGRIKVIVNENQQISVYDQSGTLLSGEGGDSGSGAFQSDAAVGAVKSLHADEHFFGFGERMDFVDQRGKELSLNVGRGLGRPHIIGAYNVLEANYAPVPFFMSTRGYGIFFHNTFASHWDLGSSAAEEIRFQADGGELDYFFMYGPDFSRLLSHYTGLTGRSPLVPRFAHGLHVGTYSGGTWGHEEMTSTHYVVELARRYREKGIPFDVLHLDSTWRMFGKNGGSGATSFEWRETFKDPQSMFDSLYAMDVNMVGLHVRPRFDNGNELDLLDQARAKGHVYPEEDNPGEFVNFFDEEAVDWWWENGVMRIAETGAMFLKTDEGSAFGRQANESNKTGPTSLEAKRLHNVFPVAYAKAPYERFKEYNGMRGMNHTREGYAGIQRYPFIWAGDWPSEWQYYGPVIKAGINIGLSGVGYWSHNMGGFEHLADPELFARWVQFGMFSPVAHVFGMDHPGYKEPWNYGAEAEMIFTKYDKLRYQLIPYIYTTAFQQYSTGKPIMRALVLEHQEDYNTYGVEDQYYFGDQMIVAPVLEKEAQTRTVYLPEGTWYDYWDGTAYQGKDYYNIVSPLEKLPLFVKAGAIIPMQDEVAYDNKQAYGTITFDIFPGENSSYELFEDDGLSEKYMEGGYSLTKVELEEHPEALHISIGASQGDYDPGKRAYIIKVHLQDQLSAVRVNDHSLAAIGLQEVLAGKTGYFHDPEQQIVYVSQTKAPESSLSFILE</sequence>
<dbReference type="GO" id="GO:0030246">
    <property type="term" value="F:carbohydrate binding"/>
    <property type="evidence" value="ECO:0007669"/>
    <property type="project" value="InterPro"/>
</dbReference>
<dbReference type="Pfam" id="PF01055">
    <property type="entry name" value="Glyco_hydro_31_2nd"/>
    <property type="match status" value="1"/>
</dbReference>
<reference evidence="8" key="1">
    <citation type="journal article" date="2014" name="Int. J. Syst. Evol. Microbiol.">
        <title>Complete genome sequence of Corynebacterium casei LMG S-19264T (=DSM 44701T), isolated from a smear-ripened cheese.</title>
        <authorList>
            <consortium name="US DOE Joint Genome Institute (JGI-PGF)"/>
            <person name="Walter F."/>
            <person name="Albersmeier A."/>
            <person name="Kalinowski J."/>
            <person name="Ruckert C."/>
        </authorList>
    </citation>
    <scope>NUCLEOTIDE SEQUENCE</scope>
    <source>
        <strain evidence="8">KCTC 12368</strain>
    </source>
</reference>
<feature type="chain" id="PRO_5037413362" evidence="3">
    <location>
        <begin position="23"/>
        <end position="815"/>
    </location>
</feature>
<dbReference type="EMBL" id="BMWX01000005">
    <property type="protein sequence ID" value="GGZ34966.1"/>
    <property type="molecule type" value="Genomic_DNA"/>
</dbReference>
<dbReference type="InterPro" id="IPR013780">
    <property type="entry name" value="Glyco_hydro_b"/>
</dbReference>
<evidence type="ECO:0000256" key="1">
    <source>
        <dbReference type="ARBA" id="ARBA00007806"/>
    </source>
</evidence>
<dbReference type="InterPro" id="IPR011013">
    <property type="entry name" value="Gal_mutarotase_sf_dom"/>
</dbReference>
<dbReference type="Proteomes" id="UP000619457">
    <property type="component" value="Unassembled WGS sequence"/>
</dbReference>
<protein>
    <submittedName>
        <fullName evidence="8">Alpha-glucosidase</fullName>
    </submittedName>
</protein>
<feature type="signal peptide" evidence="3">
    <location>
        <begin position="1"/>
        <end position="22"/>
    </location>
</feature>
<dbReference type="InterPro" id="IPR017853">
    <property type="entry name" value="GH"/>
</dbReference>
<dbReference type="CDD" id="cd06589">
    <property type="entry name" value="GH31"/>
    <property type="match status" value="1"/>
</dbReference>
<evidence type="ECO:0000313" key="8">
    <source>
        <dbReference type="EMBL" id="GGZ34966.1"/>
    </source>
</evidence>
<dbReference type="InterPro" id="IPR000322">
    <property type="entry name" value="Glyco_hydro_31_TIM"/>
</dbReference>
<dbReference type="Pfam" id="PF13802">
    <property type="entry name" value="Gal_mutarotas_2"/>
    <property type="match status" value="1"/>
</dbReference>
<dbReference type="PANTHER" id="PTHR43863">
    <property type="entry name" value="HYDROLASE, PUTATIVE (AFU_ORTHOLOGUE AFUA_1G03140)-RELATED"/>
    <property type="match status" value="1"/>
</dbReference>
<feature type="domain" description="Glycoside hydrolase family 31 N-terminal" evidence="5">
    <location>
        <begin position="45"/>
        <end position="215"/>
    </location>
</feature>
<evidence type="ECO:0000259" key="7">
    <source>
        <dbReference type="Pfam" id="PF21365"/>
    </source>
</evidence>
<proteinExistence type="inferred from homology"/>
<comment type="similarity">
    <text evidence="1 2">Belongs to the glycosyl hydrolase 31 family.</text>
</comment>
<accession>A0A918Q8L7</accession>
<dbReference type="SUPFAM" id="SSF74650">
    <property type="entry name" value="Galactose mutarotase-like"/>
    <property type="match status" value="1"/>
</dbReference>
<dbReference type="InterPro" id="IPR025887">
    <property type="entry name" value="Glyco_hydro_31_N_dom"/>
</dbReference>
<dbReference type="Pfam" id="PF21365">
    <property type="entry name" value="Glyco_hydro_31_3rd"/>
    <property type="match status" value="1"/>
</dbReference>
<feature type="domain" description="Glycosyl hydrolase family 31 C-terminal" evidence="7">
    <location>
        <begin position="590"/>
        <end position="676"/>
    </location>
</feature>
<organism evidence="8 9">
    <name type="scientific">Echinicola pacifica</name>
    <dbReference type="NCBI Taxonomy" id="346377"/>
    <lineage>
        <taxon>Bacteria</taxon>
        <taxon>Pseudomonadati</taxon>
        <taxon>Bacteroidota</taxon>
        <taxon>Cytophagia</taxon>
        <taxon>Cytophagales</taxon>
        <taxon>Cyclobacteriaceae</taxon>
        <taxon>Echinicola</taxon>
    </lineage>
</organism>
<dbReference type="AlphaFoldDB" id="A0A918Q8L7"/>
<feature type="domain" description="Glycoside hydrolase family 31 TIM barrel" evidence="4">
    <location>
        <begin position="258"/>
        <end position="581"/>
    </location>
</feature>
<dbReference type="InterPro" id="IPR051816">
    <property type="entry name" value="Glycosyl_Hydrolase_31"/>
</dbReference>
<evidence type="ECO:0000256" key="3">
    <source>
        <dbReference type="SAM" id="SignalP"/>
    </source>
</evidence>
<dbReference type="Pfam" id="PF17137">
    <property type="entry name" value="DUF5110"/>
    <property type="match status" value="1"/>
</dbReference>
<dbReference type="InterPro" id="IPR048395">
    <property type="entry name" value="Glyco_hydro_31_C"/>
</dbReference>